<keyword evidence="3" id="KW-1003">Cell membrane</keyword>
<dbReference type="AlphaFoldDB" id="A0A8B7PLK2"/>
<dbReference type="GeneID" id="108682421"/>
<accession>A0A8B7PLK2</accession>
<dbReference type="Proteomes" id="UP000694843">
    <property type="component" value="Unplaced"/>
</dbReference>
<gene>
    <name evidence="13" type="primary">LOC108682421</name>
</gene>
<evidence type="ECO:0000256" key="7">
    <source>
        <dbReference type="PROSITE-ProRule" id="PRU00076"/>
    </source>
</evidence>
<comment type="subcellular location">
    <subcellularLocation>
        <location evidence="1">Cell membrane</location>
        <topology evidence="1">Multi-pass membrane protein</topology>
    </subcellularLocation>
</comment>
<evidence type="ECO:0000256" key="9">
    <source>
        <dbReference type="SAM" id="Phobius"/>
    </source>
</evidence>
<proteinExistence type="inferred from homology"/>
<organism evidence="12 13">
    <name type="scientific">Hyalella azteca</name>
    <name type="common">Amphipod</name>
    <dbReference type="NCBI Taxonomy" id="294128"/>
    <lineage>
        <taxon>Eukaryota</taxon>
        <taxon>Metazoa</taxon>
        <taxon>Ecdysozoa</taxon>
        <taxon>Arthropoda</taxon>
        <taxon>Crustacea</taxon>
        <taxon>Multicrustacea</taxon>
        <taxon>Malacostraca</taxon>
        <taxon>Eumalacostraca</taxon>
        <taxon>Peracarida</taxon>
        <taxon>Amphipoda</taxon>
        <taxon>Senticaudata</taxon>
        <taxon>Talitrida</taxon>
        <taxon>Talitroidea</taxon>
        <taxon>Hyalellidae</taxon>
        <taxon>Hyalella</taxon>
    </lineage>
</organism>
<dbReference type="PANTHER" id="PTHR14319:SF3">
    <property type="entry name" value="TRANSMEMBRANE PROTEIN-LIKE PROTEIN"/>
    <property type="match status" value="1"/>
</dbReference>
<keyword evidence="5 9" id="KW-1133">Transmembrane helix</keyword>
<evidence type="ECO:0000256" key="2">
    <source>
        <dbReference type="ARBA" id="ARBA00005542"/>
    </source>
</evidence>
<feature type="transmembrane region" description="Helical" evidence="9">
    <location>
        <begin position="953"/>
        <end position="973"/>
    </location>
</feature>
<evidence type="ECO:0000256" key="6">
    <source>
        <dbReference type="ARBA" id="ARBA00023136"/>
    </source>
</evidence>
<keyword evidence="7" id="KW-0245">EGF-like domain</keyword>
<dbReference type="PROSITE" id="PS50026">
    <property type="entry name" value="EGF_3"/>
    <property type="match status" value="1"/>
</dbReference>
<protein>
    <submittedName>
        <fullName evidence="13">Uncharacterized protein LOC108682421 isoform X1</fullName>
    </submittedName>
</protein>
<evidence type="ECO:0000313" key="12">
    <source>
        <dbReference type="Proteomes" id="UP000694843"/>
    </source>
</evidence>
<dbReference type="OrthoDB" id="69646at2759"/>
<dbReference type="GO" id="GO:0005886">
    <property type="term" value="C:plasma membrane"/>
    <property type="evidence" value="ECO:0007669"/>
    <property type="project" value="UniProtKB-SubCell"/>
</dbReference>
<evidence type="ECO:0000259" key="11">
    <source>
        <dbReference type="PROSITE" id="PS50026"/>
    </source>
</evidence>
<keyword evidence="10" id="KW-0732">Signal</keyword>
<dbReference type="Pfam" id="PF12036">
    <property type="entry name" value="DUF3522"/>
    <property type="match status" value="1"/>
</dbReference>
<name>A0A8B7PLK2_HYAAZ</name>
<keyword evidence="12" id="KW-1185">Reference proteome</keyword>
<feature type="region of interest" description="Disordered" evidence="8">
    <location>
        <begin position="734"/>
        <end position="775"/>
    </location>
</feature>
<comment type="caution">
    <text evidence="7">Lacks conserved residue(s) required for the propagation of feature annotation.</text>
</comment>
<dbReference type="PROSITE" id="PS00022">
    <property type="entry name" value="EGF_1"/>
    <property type="match status" value="1"/>
</dbReference>
<feature type="compositionally biased region" description="Low complexity" evidence="8">
    <location>
        <begin position="734"/>
        <end position="771"/>
    </location>
</feature>
<dbReference type="InterPro" id="IPR021910">
    <property type="entry name" value="NGX6/PGAP6/MYMK"/>
</dbReference>
<dbReference type="InterPro" id="IPR000742">
    <property type="entry name" value="EGF"/>
</dbReference>
<evidence type="ECO:0000256" key="8">
    <source>
        <dbReference type="SAM" id="MobiDB-lite"/>
    </source>
</evidence>
<feature type="transmembrane region" description="Helical" evidence="9">
    <location>
        <begin position="842"/>
        <end position="866"/>
    </location>
</feature>
<evidence type="ECO:0000256" key="5">
    <source>
        <dbReference type="ARBA" id="ARBA00022989"/>
    </source>
</evidence>
<feature type="domain" description="EGF-like" evidence="11">
    <location>
        <begin position="792"/>
        <end position="832"/>
    </location>
</feature>
<evidence type="ECO:0000256" key="4">
    <source>
        <dbReference type="ARBA" id="ARBA00022692"/>
    </source>
</evidence>
<dbReference type="RefSeq" id="XP_018027069.1">
    <property type="nucleotide sequence ID" value="XM_018171580.2"/>
</dbReference>
<reference evidence="13" key="1">
    <citation type="submission" date="2025-08" db="UniProtKB">
        <authorList>
            <consortium name="RefSeq"/>
        </authorList>
    </citation>
    <scope>IDENTIFICATION</scope>
    <source>
        <tissue evidence="13">Whole organism</tissue>
    </source>
</reference>
<dbReference type="KEGG" id="hazt:108682421"/>
<feature type="disulfide bond" evidence="7">
    <location>
        <begin position="822"/>
        <end position="831"/>
    </location>
</feature>
<dbReference type="PROSITE" id="PS01186">
    <property type="entry name" value="EGF_2"/>
    <property type="match status" value="1"/>
</dbReference>
<dbReference type="PANTHER" id="PTHR14319">
    <property type="entry name" value="FIVE-SPAN TRANSMEMBRANE PROTEIN M83"/>
    <property type="match status" value="1"/>
</dbReference>
<keyword evidence="4 9" id="KW-0812">Transmembrane</keyword>
<feature type="signal peptide" evidence="10">
    <location>
        <begin position="1"/>
        <end position="32"/>
    </location>
</feature>
<feature type="chain" id="PRO_5034673958" evidence="10">
    <location>
        <begin position="33"/>
        <end position="1095"/>
    </location>
</feature>
<keyword evidence="7" id="KW-1015">Disulfide bond</keyword>
<feature type="transmembrane region" description="Helical" evidence="9">
    <location>
        <begin position="1015"/>
        <end position="1034"/>
    </location>
</feature>
<feature type="transmembrane region" description="Helical" evidence="9">
    <location>
        <begin position="909"/>
        <end position="933"/>
    </location>
</feature>
<evidence type="ECO:0000256" key="3">
    <source>
        <dbReference type="ARBA" id="ARBA00022475"/>
    </source>
</evidence>
<comment type="similarity">
    <text evidence="2">Belongs to the TMEM8 family.</text>
</comment>
<sequence length="1095" mass="119803">MMNCIFCLRKFTVTCFLIYCVITNSSVSKCDATIQSSYDAKVGVSREVMAGRQLYVYKAYKDMHIFHFSVPPLTSNVTFIFTANDTEACSPRNVSMYITQGSYPVVAVNGEEFPANLWVDRGVKVYPVELSSNSVPVSLTIISPVPGSWFMAGAVTEDSNRITQAGLVPSCQSWVRVEAEYHQDVVVTNVMPTVVGEALQPPIPGDITHDTYYRFYVGPYGFSASVFISKCSAYLGPESEQLRADGSCPLMVELTPLALSHHSSNHSVVVNCTESAELLVNKLSNDEAALNFTLQDDESKLNSNLQRSDDTALNSTLYGDEAAINSSLYYDDPVVNFELLDDDDDENKTTTCEVPGVVMEDAWHYVRIVPLAPRVTYELSVALTVCGRCHPDNQLNPSSASDPLLQTVSHLFNVSFSDLNDTVSSAVDRNYTDYAEISNIIKHADNNSAVDSIIANRAEKISQSSGRQMQTLLEAMNNPSSNSTNYIIHEVDKNNVTTEQLLSLAFDSGNLTLQREVEYLNEVDSNLADDLVLLYDNTSRLNSTFTENITYSESDGNNNVSDLNKSPEGCWNRHDLVRKSFSDNLVFEYDLSPNINGSVPLMVNVSTTTPTLLVFSLTPFLDLGGTLSVELALYPFLNTSSHQYRLSGCLTSGLREMPQHYTPCSRGYTFHLNTSSGGSGGSLDNVAKSVFVPYPDPGPWYLSLTTACYVHKNTTVASKGDIFSNTNSSTNESNNFTALSHGATNTSDGTTNTSDGATSTSDGTTSPTHSTASMVSEVPCSSPEVTTIFSVSSSACIQGKCGRYGACYQYVYSGFIFSTCVCEAGYKGWTCSDASDATPDGLLLLATLLLTLSNLAFVPAVLLAIYRHHYTEGLVYCFTMCFSTFYHACDQQVYSWCIMRASVLQFCDFYSAILAFWVTLIAMAELPFTLYSVLHMTGAIMVAMGVEYDRTGLWVFAVPAISAFIVMAVSWGMHTRRGGTCYPPTRYWLCCLLPGTLLAATGLICYAFLETHDNYQYVHSAWHVTMALSILCLLPPRRPCHAAPSNLLPEAPHFLISAEDDSPTLLALRSFPGDKLLVSDGSDSADQVLNGSLVL</sequence>
<evidence type="ECO:0000313" key="13">
    <source>
        <dbReference type="RefSeq" id="XP_018027069.1"/>
    </source>
</evidence>
<keyword evidence="6 9" id="KW-0472">Membrane</keyword>
<evidence type="ECO:0000256" key="10">
    <source>
        <dbReference type="SAM" id="SignalP"/>
    </source>
</evidence>
<feature type="transmembrane region" description="Helical" evidence="9">
    <location>
        <begin position="985"/>
        <end position="1009"/>
    </location>
</feature>
<evidence type="ECO:0000256" key="1">
    <source>
        <dbReference type="ARBA" id="ARBA00004651"/>
    </source>
</evidence>